<proteinExistence type="inferred from homology"/>
<evidence type="ECO:0000256" key="12">
    <source>
        <dbReference type="RuleBase" id="RU362110"/>
    </source>
</evidence>
<evidence type="ECO:0000256" key="8">
    <source>
        <dbReference type="ARBA" id="ARBA00023295"/>
    </source>
</evidence>
<feature type="chain" id="PRO_5035431928" description="fructan beta-fructosidase" evidence="13">
    <location>
        <begin position="23"/>
        <end position="530"/>
    </location>
</feature>
<keyword evidence="5 12" id="KW-0378">Hydrolase</keyword>
<comment type="catalytic activity">
    <reaction evidence="10">
        <text>Hydrolysis of terminal, non-reducing (2-&gt;1)- and (2-&gt;6)-linked beta-D-fructofuranose residues in fructans.</text>
        <dbReference type="EC" id="3.2.1.80"/>
    </reaction>
</comment>
<dbReference type="CDD" id="cd18622">
    <property type="entry name" value="GH32_Inu-like"/>
    <property type="match status" value="1"/>
</dbReference>
<dbReference type="InterPro" id="IPR023296">
    <property type="entry name" value="Glyco_hydro_beta-prop_sf"/>
</dbReference>
<evidence type="ECO:0000256" key="1">
    <source>
        <dbReference type="ARBA" id="ARBA00004613"/>
    </source>
</evidence>
<keyword evidence="9" id="KW-0624">Polysaccharide degradation</keyword>
<comment type="subcellular location">
    <subcellularLocation>
        <location evidence="1">Secreted</location>
    </subcellularLocation>
</comment>
<evidence type="ECO:0000256" key="9">
    <source>
        <dbReference type="ARBA" id="ARBA00023326"/>
    </source>
</evidence>
<protein>
    <recommendedName>
        <fullName evidence="11">fructan beta-fructosidase</fullName>
        <ecNumber evidence="11">3.2.1.80</ecNumber>
    </recommendedName>
</protein>
<comment type="caution">
    <text evidence="16">The sequence shown here is derived from an EMBL/GenBank/DDBJ whole genome shotgun (WGS) entry which is preliminary data.</text>
</comment>
<dbReference type="Pfam" id="PF00251">
    <property type="entry name" value="Glyco_hydro_32N"/>
    <property type="match status" value="1"/>
</dbReference>
<evidence type="ECO:0000256" key="10">
    <source>
        <dbReference type="ARBA" id="ARBA00052369"/>
    </source>
</evidence>
<dbReference type="GO" id="GO:0051669">
    <property type="term" value="F:fructan beta-fructosidase activity"/>
    <property type="evidence" value="ECO:0007669"/>
    <property type="project" value="UniProtKB-EC"/>
</dbReference>
<evidence type="ECO:0000256" key="7">
    <source>
        <dbReference type="ARBA" id="ARBA00023277"/>
    </source>
</evidence>
<evidence type="ECO:0000256" key="11">
    <source>
        <dbReference type="ARBA" id="ARBA00066486"/>
    </source>
</evidence>
<evidence type="ECO:0000259" key="14">
    <source>
        <dbReference type="Pfam" id="PF00251"/>
    </source>
</evidence>
<evidence type="ECO:0000256" key="2">
    <source>
        <dbReference type="ARBA" id="ARBA00009902"/>
    </source>
</evidence>
<evidence type="ECO:0000256" key="6">
    <source>
        <dbReference type="ARBA" id="ARBA00023180"/>
    </source>
</evidence>
<dbReference type="FunFam" id="2.60.120.560:FF:000003">
    <property type="entry name" value="Extracellular exo-inulinase inuE"/>
    <property type="match status" value="1"/>
</dbReference>
<dbReference type="OrthoDB" id="202537at2759"/>
<dbReference type="InterPro" id="IPR013148">
    <property type="entry name" value="Glyco_hydro_32_N"/>
</dbReference>
<dbReference type="InterPro" id="IPR013189">
    <property type="entry name" value="Glyco_hydro_32_C"/>
</dbReference>
<dbReference type="GO" id="GO:0051670">
    <property type="term" value="F:inulinase activity"/>
    <property type="evidence" value="ECO:0007669"/>
    <property type="project" value="UniProtKB-ARBA"/>
</dbReference>
<keyword evidence="4 13" id="KW-0732">Signal</keyword>
<reference evidence="16" key="1">
    <citation type="journal article" date="2021" name="Nat. Commun.">
        <title>Genetic determinants of endophytism in the Arabidopsis root mycobiome.</title>
        <authorList>
            <person name="Mesny F."/>
            <person name="Miyauchi S."/>
            <person name="Thiergart T."/>
            <person name="Pickel B."/>
            <person name="Atanasova L."/>
            <person name="Karlsson M."/>
            <person name="Huettel B."/>
            <person name="Barry K.W."/>
            <person name="Haridas S."/>
            <person name="Chen C."/>
            <person name="Bauer D."/>
            <person name="Andreopoulos W."/>
            <person name="Pangilinan J."/>
            <person name="LaButti K."/>
            <person name="Riley R."/>
            <person name="Lipzen A."/>
            <person name="Clum A."/>
            <person name="Drula E."/>
            <person name="Henrissat B."/>
            <person name="Kohler A."/>
            <person name="Grigoriev I.V."/>
            <person name="Martin F.M."/>
            <person name="Hacquard S."/>
        </authorList>
    </citation>
    <scope>NUCLEOTIDE SEQUENCE</scope>
    <source>
        <strain evidence="16">MPI-SDFR-AT-0120</strain>
    </source>
</reference>
<dbReference type="GO" id="GO:0005987">
    <property type="term" value="P:sucrose catabolic process"/>
    <property type="evidence" value="ECO:0007669"/>
    <property type="project" value="TreeGrafter"/>
</dbReference>
<keyword evidence="6" id="KW-0325">Glycoprotein</keyword>
<feature type="domain" description="Glycosyl hydrolase family 32 N-terminal" evidence="14">
    <location>
        <begin position="34"/>
        <end position="370"/>
    </location>
</feature>
<dbReference type="InterPro" id="IPR013320">
    <property type="entry name" value="ConA-like_dom_sf"/>
</dbReference>
<keyword evidence="3" id="KW-0964">Secreted</keyword>
<dbReference type="FunFam" id="2.115.10.20:FF:000002">
    <property type="entry name" value="Invertase 2"/>
    <property type="match status" value="1"/>
</dbReference>
<evidence type="ECO:0000313" key="17">
    <source>
        <dbReference type="Proteomes" id="UP000813461"/>
    </source>
</evidence>
<dbReference type="SUPFAM" id="SSF75005">
    <property type="entry name" value="Arabinanase/levansucrase/invertase"/>
    <property type="match status" value="1"/>
</dbReference>
<sequence>MMVSFGIRALTFGLCVSHAALAQNYTELYRPQYHFTPAENWMNDPNGLLYHDGIYHLFYQYNPGGITWGAMSWGHATSLDLIHWDHQPVALLARGFPDAITEMYFSGTTVVDTNNTSGFGENGKVPIVAMYTSYYPQAQTLPSGKSVVTNQQSQSIAYSLDGGMTWTTYDAANPVILNPPAEYADQQLEFRDPAVFWHDETDSWVAIVSLAKLHKLVVYTSTNLKDWHEVSEFGPANAVGGVWECPSFFPLPLDGGSDLKWVAQIGLNPGGPPGTPGSGTQYIVGDFNGTTFTADAESVTQTNWVDYGPDFYAGLSFAGLPVDNRVNIAWMSNWKYGGAIPTNPWRSAYTIPRKLSLKTIKEKVTLVQQPILEKGESQVRCWDSVPAGTTKLNTTAKTLDATLTFSKAESTQFGIIVRAASDLSEQTQVGYDFERQELFVNRTRSGKTDFDDAFAGVYYAPLASVNGTVTMRVLVDWSSVEVFGGIGEVTLTAQIFPSEEAADVYLFSAGGSTSNVEIRSNQVQSTWGSQ</sequence>
<dbReference type="AlphaFoldDB" id="A0A8K0VXV2"/>
<evidence type="ECO:0000256" key="4">
    <source>
        <dbReference type="ARBA" id="ARBA00022729"/>
    </source>
</evidence>
<dbReference type="SUPFAM" id="SSF49899">
    <property type="entry name" value="Concanavalin A-like lectins/glucanases"/>
    <property type="match status" value="1"/>
</dbReference>
<evidence type="ECO:0000256" key="3">
    <source>
        <dbReference type="ARBA" id="ARBA00022525"/>
    </source>
</evidence>
<dbReference type="EMBL" id="JAGMVJ010000011">
    <property type="protein sequence ID" value="KAH7086500.1"/>
    <property type="molecule type" value="Genomic_DNA"/>
</dbReference>
<dbReference type="EC" id="3.2.1.80" evidence="11"/>
<dbReference type="InterPro" id="IPR018053">
    <property type="entry name" value="Glyco_hydro_32_AS"/>
</dbReference>
<keyword evidence="7" id="KW-0119">Carbohydrate metabolism</keyword>
<keyword evidence="17" id="KW-1185">Reference proteome</keyword>
<evidence type="ECO:0000256" key="13">
    <source>
        <dbReference type="SAM" id="SignalP"/>
    </source>
</evidence>
<evidence type="ECO:0000256" key="5">
    <source>
        <dbReference type="ARBA" id="ARBA00022801"/>
    </source>
</evidence>
<dbReference type="GO" id="GO:0000272">
    <property type="term" value="P:polysaccharide catabolic process"/>
    <property type="evidence" value="ECO:0007669"/>
    <property type="project" value="UniProtKB-KW"/>
</dbReference>
<comment type="similarity">
    <text evidence="2 12">Belongs to the glycosyl hydrolase 32 family.</text>
</comment>
<dbReference type="Pfam" id="PF08244">
    <property type="entry name" value="Glyco_hydro_32C"/>
    <property type="match status" value="1"/>
</dbReference>
<dbReference type="Gene3D" id="2.60.120.560">
    <property type="entry name" value="Exo-inulinase, domain 1"/>
    <property type="match status" value="1"/>
</dbReference>
<dbReference type="Proteomes" id="UP000813461">
    <property type="component" value="Unassembled WGS sequence"/>
</dbReference>
<organism evidence="16 17">
    <name type="scientific">Paraphoma chrysanthemicola</name>
    <dbReference type="NCBI Taxonomy" id="798071"/>
    <lineage>
        <taxon>Eukaryota</taxon>
        <taxon>Fungi</taxon>
        <taxon>Dikarya</taxon>
        <taxon>Ascomycota</taxon>
        <taxon>Pezizomycotina</taxon>
        <taxon>Dothideomycetes</taxon>
        <taxon>Pleosporomycetidae</taxon>
        <taxon>Pleosporales</taxon>
        <taxon>Pleosporineae</taxon>
        <taxon>Phaeosphaeriaceae</taxon>
        <taxon>Paraphoma</taxon>
    </lineage>
</organism>
<dbReference type="SMART" id="SM00640">
    <property type="entry name" value="Glyco_32"/>
    <property type="match status" value="1"/>
</dbReference>
<dbReference type="Gene3D" id="2.115.10.20">
    <property type="entry name" value="Glycosyl hydrolase domain, family 43"/>
    <property type="match status" value="1"/>
</dbReference>
<dbReference type="PROSITE" id="PS00609">
    <property type="entry name" value="GLYCOSYL_HYDROL_F32"/>
    <property type="match status" value="1"/>
</dbReference>
<dbReference type="GO" id="GO:0004575">
    <property type="term" value="F:sucrose alpha-glucosidase activity"/>
    <property type="evidence" value="ECO:0007669"/>
    <property type="project" value="TreeGrafter"/>
</dbReference>
<evidence type="ECO:0000313" key="16">
    <source>
        <dbReference type="EMBL" id="KAH7086500.1"/>
    </source>
</evidence>
<name>A0A8K0VXV2_9PLEO</name>
<keyword evidence="8 12" id="KW-0326">Glycosidase</keyword>
<accession>A0A8K0VXV2</accession>
<feature type="signal peptide" evidence="13">
    <location>
        <begin position="1"/>
        <end position="22"/>
    </location>
</feature>
<dbReference type="PANTHER" id="PTHR42800">
    <property type="entry name" value="EXOINULINASE INUD (AFU_ORTHOLOGUE AFUA_5G00480)"/>
    <property type="match status" value="1"/>
</dbReference>
<dbReference type="InterPro" id="IPR001362">
    <property type="entry name" value="Glyco_hydro_32"/>
</dbReference>
<dbReference type="GO" id="GO:0005576">
    <property type="term" value="C:extracellular region"/>
    <property type="evidence" value="ECO:0007669"/>
    <property type="project" value="UniProtKB-SubCell"/>
</dbReference>
<feature type="domain" description="Glycosyl hydrolase family 32 C-terminal" evidence="15">
    <location>
        <begin position="382"/>
        <end position="516"/>
    </location>
</feature>
<evidence type="ECO:0000259" key="15">
    <source>
        <dbReference type="Pfam" id="PF08244"/>
    </source>
</evidence>
<dbReference type="PANTHER" id="PTHR42800:SF1">
    <property type="entry name" value="EXOINULINASE INUD (AFU_ORTHOLOGUE AFUA_5G00480)"/>
    <property type="match status" value="1"/>
</dbReference>
<dbReference type="GO" id="GO:0005737">
    <property type="term" value="C:cytoplasm"/>
    <property type="evidence" value="ECO:0007669"/>
    <property type="project" value="TreeGrafter"/>
</dbReference>
<gene>
    <name evidence="16" type="ORF">FB567DRAFT_72423</name>
</gene>